<dbReference type="EMBL" id="CM042888">
    <property type="protein sequence ID" value="KAI4325121.1"/>
    <property type="molecule type" value="Genomic_DNA"/>
</dbReference>
<sequence length="80" mass="8609">MKKSRILAVSAAAASVTTITYASSSSGYSFYSKLKMPPNQETSFGSPKDDSSPGKPVSSDKFAPRYDGLRFIETLVTGHR</sequence>
<gene>
    <name evidence="1" type="ORF">MLD38_030544</name>
</gene>
<organism evidence="1 2">
    <name type="scientific">Melastoma candidum</name>
    <dbReference type="NCBI Taxonomy" id="119954"/>
    <lineage>
        <taxon>Eukaryota</taxon>
        <taxon>Viridiplantae</taxon>
        <taxon>Streptophyta</taxon>
        <taxon>Embryophyta</taxon>
        <taxon>Tracheophyta</taxon>
        <taxon>Spermatophyta</taxon>
        <taxon>Magnoliopsida</taxon>
        <taxon>eudicotyledons</taxon>
        <taxon>Gunneridae</taxon>
        <taxon>Pentapetalae</taxon>
        <taxon>rosids</taxon>
        <taxon>malvids</taxon>
        <taxon>Myrtales</taxon>
        <taxon>Melastomataceae</taxon>
        <taxon>Melastomatoideae</taxon>
        <taxon>Melastomateae</taxon>
        <taxon>Melastoma</taxon>
    </lineage>
</organism>
<reference evidence="2" key="1">
    <citation type="journal article" date="2023" name="Front. Plant Sci.">
        <title>Chromosomal-level genome assembly of Melastoma candidum provides insights into trichome evolution.</title>
        <authorList>
            <person name="Zhong Y."/>
            <person name="Wu W."/>
            <person name="Sun C."/>
            <person name="Zou P."/>
            <person name="Liu Y."/>
            <person name="Dai S."/>
            <person name="Zhou R."/>
        </authorList>
    </citation>
    <scope>NUCLEOTIDE SEQUENCE [LARGE SCALE GENOMIC DNA]</scope>
</reference>
<evidence type="ECO:0000313" key="2">
    <source>
        <dbReference type="Proteomes" id="UP001057402"/>
    </source>
</evidence>
<accession>A0ACB9MN62</accession>
<name>A0ACB9MN62_9MYRT</name>
<protein>
    <submittedName>
        <fullName evidence="1">Uncharacterized protein</fullName>
    </submittedName>
</protein>
<comment type="caution">
    <text evidence="1">The sequence shown here is derived from an EMBL/GenBank/DDBJ whole genome shotgun (WGS) entry which is preliminary data.</text>
</comment>
<dbReference type="Proteomes" id="UP001057402">
    <property type="component" value="Chromosome 9"/>
</dbReference>
<keyword evidence="2" id="KW-1185">Reference proteome</keyword>
<evidence type="ECO:0000313" key="1">
    <source>
        <dbReference type="EMBL" id="KAI4325121.1"/>
    </source>
</evidence>
<proteinExistence type="predicted"/>